<name>A0AAD5MEW0_PARTN</name>
<protein>
    <submittedName>
        <fullName evidence="3">Uncharacterized protein</fullName>
    </submittedName>
</protein>
<dbReference type="AlphaFoldDB" id="A0AAD5MEW0"/>
<dbReference type="EMBL" id="JAHQIW010002859">
    <property type="protein sequence ID" value="KAJ1356645.1"/>
    <property type="molecule type" value="Genomic_DNA"/>
</dbReference>
<evidence type="ECO:0000313" key="5">
    <source>
        <dbReference type="Proteomes" id="UP001196413"/>
    </source>
</evidence>
<keyword evidence="5" id="KW-1185">Reference proteome</keyword>
<dbReference type="EMBL" id="JAHQIW010002856">
    <property type="protein sequence ID" value="KAJ1356641.1"/>
    <property type="molecule type" value="Genomic_DNA"/>
</dbReference>
<reference evidence="3" key="1">
    <citation type="submission" date="2021-06" db="EMBL/GenBank/DDBJ databases">
        <title>Parelaphostrongylus tenuis whole genome reference sequence.</title>
        <authorList>
            <person name="Garwood T.J."/>
            <person name="Larsen P.A."/>
            <person name="Fountain-Jones N.M."/>
            <person name="Garbe J.R."/>
            <person name="Macchietto M.G."/>
            <person name="Kania S.A."/>
            <person name="Gerhold R.W."/>
            <person name="Richards J.E."/>
            <person name="Wolf T.M."/>
        </authorList>
    </citation>
    <scope>NUCLEOTIDE SEQUENCE</scope>
    <source>
        <strain evidence="3">MNPRO001-30</strain>
        <tissue evidence="3">Meninges</tissue>
    </source>
</reference>
<feature type="compositionally biased region" description="Polar residues" evidence="1">
    <location>
        <begin position="26"/>
        <end position="52"/>
    </location>
</feature>
<evidence type="ECO:0000313" key="3">
    <source>
        <dbReference type="EMBL" id="KAJ1356645.1"/>
    </source>
</evidence>
<comment type="caution">
    <text evidence="3">The sequence shown here is derived from an EMBL/GenBank/DDBJ whole genome shotgun (WGS) entry which is preliminary data.</text>
</comment>
<gene>
    <name evidence="2" type="ORF">KIN20_014380</name>
    <name evidence="3" type="ORF">KIN20_014384</name>
    <name evidence="4" type="ORF">KIN20_021403</name>
</gene>
<evidence type="ECO:0000256" key="1">
    <source>
        <dbReference type="SAM" id="MobiDB-lite"/>
    </source>
</evidence>
<organism evidence="3 5">
    <name type="scientific">Parelaphostrongylus tenuis</name>
    <name type="common">Meningeal worm</name>
    <dbReference type="NCBI Taxonomy" id="148309"/>
    <lineage>
        <taxon>Eukaryota</taxon>
        <taxon>Metazoa</taxon>
        <taxon>Ecdysozoa</taxon>
        <taxon>Nematoda</taxon>
        <taxon>Chromadorea</taxon>
        <taxon>Rhabditida</taxon>
        <taxon>Rhabditina</taxon>
        <taxon>Rhabditomorpha</taxon>
        <taxon>Strongyloidea</taxon>
        <taxon>Metastrongylidae</taxon>
        <taxon>Parelaphostrongylus</taxon>
    </lineage>
</organism>
<dbReference type="EMBL" id="JAHQIW010004334">
    <property type="protein sequence ID" value="KAJ1361997.1"/>
    <property type="molecule type" value="Genomic_DNA"/>
</dbReference>
<sequence length="59" mass="6771">MVAQRIRKMAMVVRCKDKSYPKNPRGRSNQAETRSSTLSHSVQDDLTITETNMVVHRPN</sequence>
<feature type="region of interest" description="Disordered" evidence="1">
    <location>
        <begin position="15"/>
        <end position="59"/>
    </location>
</feature>
<proteinExistence type="predicted"/>
<accession>A0AAD5MEW0</accession>
<evidence type="ECO:0000313" key="2">
    <source>
        <dbReference type="EMBL" id="KAJ1356641.1"/>
    </source>
</evidence>
<evidence type="ECO:0000313" key="4">
    <source>
        <dbReference type="EMBL" id="KAJ1361997.1"/>
    </source>
</evidence>
<dbReference type="Proteomes" id="UP001196413">
    <property type="component" value="Unassembled WGS sequence"/>
</dbReference>